<proteinExistence type="predicted"/>
<dbReference type="Proteomes" id="UP000510647">
    <property type="component" value="Chromosome 7"/>
</dbReference>
<keyword evidence="3" id="KW-1185">Reference proteome</keyword>
<feature type="compositionally biased region" description="Low complexity" evidence="1">
    <location>
        <begin position="28"/>
        <end position="42"/>
    </location>
</feature>
<organism evidence="2 3">
    <name type="scientific">Torulaspora globosa</name>
    <dbReference type="NCBI Taxonomy" id="48254"/>
    <lineage>
        <taxon>Eukaryota</taxon>
        <taxon>Fungi</taxon>
        <taxon>Dikarya</taxon>
        <taxon>Ascomycota</taxon>
        <taxon>Saccharomycotina</taxon>
        <taxon>Saccharomycetes</taxon>
        <taxon>Saccharomycetales</taxon>
        <taxon>Saccharomycetaceae</taxon>
        <taxon>Torulaspora</taxon>
    </lineage>
</organism>
<feature type="compositionally biased region" description="Basic residues" evidence="1">
    <location>
        <begin position="66"/>
        <end position="79"/>
    </location>
</feature>
<reference evidence="2 3" key="1">
    <citation type="submission" date="2020-06" db="EMBL/GenBank/DDBJ databases">
        <title>The yeast mating-type switching endonuclease HO is a domesticated member of an unorthodox homing genetic element family.</title>
        <authorList>
            <person name="Coughlan A.Y."/>
            <person name="Lombardi L."/>
            <person name="Braun-Galleani S."/>
            <person name="Martos A.R."/>
            <person name="Galeote V."/>
            <person name="Bigey F."/>
            <person name="Dequin S."/>
            <person name="Byrne K.P."/>
            <person name="Wolfe K.H."/>
        </authorList>
    </citation>
    <scope>NUCLEOTIDE SEQUENCE [LARGE SCALE GENOMIC DNA]</scope>
    <source>
        <strain evidence="2 3">CBS2947</strain>
    </source>
</reference>
<feature type="region of interest" description="Disordered" evidence="1">
    <location>
        <begin position="27"/>
        <end position="117"/>
    </location>
</feature>
<feature type="compositionally biased region" description="Polar residues" evidence="1">
    <location>
        <begin position="89"/>
        <end position="114"/>
    </location>
</feature>
<feature type="compositionally biased region" description="Polar residues" evidence="1">
    <location>
        <begin position="43"/>
        <end position="52"/>
    </location>
</feature>
<feature type="region of interest" description="Disordered" evidence="1">
    <location>
        <begin position="1"/>
        <end position="20"/>
    </location>
</feature>
<evidence type="ECO:0000313" key="3">
    <source>
        <dbReference type="Proteomes" id="UP000510647"/>
    </source>
</evidence>
<feature type="compositionally biased region" description="Polar residues" evidence="1">
    <location>
        <begin position="576"/>
        <end position="589"/>
    </location>
</feature>
<sequence>MSKQSPRISSSGVESVNKWKIPHYYRRSSAASSNGSDNAVGSTPSTPGTGVMSSPKKVLLEDPKKGSKRPVYRSRKNKKKNGEMVFVNYTVQDSSSEDSTPITGVPTTGVSPVLNSKKKTSRSRMLKIFGSSKAPPVVAGGSNLVSCAENEVMSDPYAVSSTNAPAKRSYGSFLKYGKFHGSPAHSRPNESVTALLSEEVVPKSVYSPNLVKPASIGRFVGDSPRKVGYLGGGNGESIESPMEYRYLSARHASSAAELGTYAYNKGSVPESVISDKKHTDENDASIAFSKMFSRKRANTGGSESSLLSLSHNAQEQLQSTMVPALRKNMSASSISSISYRSPIRTASPARPRSSTRGSFTHAVSSHNRADSQDASSFIGAESFLDSQIANGSGSAAKHRRKQESISESNRLYISSATNSTVVNSSGNQNVVTPSSSSLVTPPPFTSGYTVPSNTSASSTPSAMDLTLASHTGSFGNLVNSISSINPTGHHSTLNVSQPVLDRDSSSELLFEESDIPTPIDNLPALTSMSKASETKVEDSIGEIVPSVLKGSNTNDRSIKRTHPNTDALDALLPHEGSTSSSQGGSILTKSTSSVSDNIVIGRWQDQGYYSLIDAGQGGADIRNLEGIHEKTIPASAFNLSGGTTTVESLDYEAFESQLFLGHGYRQGQQRHQVDMEFDFINSASFLNKQTEISLGGSNDSGQAEAAVGTPVNGQISTVTSVANFSPGTNATVLAEEGENSGVYHRNFDRSGVRPNSMPHAHRSGQLLPLYSMGQWKAINNDLEAITDSLGISGEMTDASTYRPNRG</sequence>
<evidence type="ECO:0000313" key="2">
    <source>
        <dbReference type="EMBL" id="QLQ82050.1"/>
    </source>
</evidence>
<dbReference type="EMBL" id="CP059273">
    <property type="protein sequence ID" value="QLQ82050.1"/>
    <property type="molecule type" value="Genomic_DNA"/>
</dbReference>
<accession>A0A7H9HXE8</accession>
<gene>
    <name evidence="2" type="ORF">HG537_0G03040</name>
</gene>
<feature type="compositionally biased region" description="Polar residues" evidence="1">
    <location>
        <begin position="352"/>
        <end position="366"/>
    </location>
</feature>
<dbReference type="OrthoDB" id="4069723at2759"/>
<feature type="compositionally biased region" description="Low complexity" evidence="1">
    <location>
        <begin position="422"/>
        <end position="439"/>
    </location>
</feature>
<feature type="region of interest" description="Disordered" evidence="1">
    <location>
        <begin position="422"/>
        <end position="443"/>
    </location>
</feature>
<evidence type="ECO:0000256" key="1">
    <source>
        <dbReference type="SAM" id="MobiDB-lite"/>
    </source>
</evidence>
<feature type="region of interest" description="Disordered" evidence="1">
    <location>
        <begin position="568"/>
        <end position="589"/>
    </location>
</feature>
<feature type="compositionally biased region" description="Polar residues" evidence="1">
    <location>
        <begin position="1"/>
        <end position="14"/>
    </location>
</feature>
<protein>
    <submittedName>
        <fullName evidence="2">Uncharacterized protein</fullName>
    </submittedName>
</protein>
<dbReference type="AlphaFoldDB" id="A0A7H9HXE8"/>
<name>A0A7H9HXE8_9SACH</name>
<feature type="region of interest" description="Disordered" evidence="1">
    <location>
        <begin position="336"/>
        <end position="374"/>
    </location>
</feature>